<name>A0ABD0V146_DENTH</name>
<reference evidence="2 3" key="1">
    <citation type="journal article" date="2024" name="Plant Biotechnol. J.">
        <title>Dendrobium thyrsiflorum genome and its molecular insights into genes involved in important horticultural traits.</title>
        <authorList>
            <person name="Chen B."/>
            <person name="Wang J.Y."/>
            <person name="Zheng P.J."/>
            <person name="Li K.L."/>
            <person name="Liang Y.M."/>
            <person name="Chen X.F."/>
            <person name="Zhang C."/>
            <person name="Zhao X."/>
            <person name="He X."/>
            <person name="Zhang G.Q."/>
            <person name="Liu Z.J."/>
            <person name="Xu Q."/>
        </authorList>
    </citation>
    <scope>NUCLEOTIDE SEQUENCE [LARGE SCALE GENOMIC DNA]</scope>
    <source>
        <strain evidence="2">GZMU011</strain>
    </source>
</reference>
<feature type="signal peptide" evidence="1">
    <location>
        <begin position="1"/>
        <end position="27"/>
    </location>
</feature>
<feature type="chain" id="PRO_5044883343" description="Secreted protein" evidence="1">
    <location>
        <begin position="28"/>
        <end position="207"/>
    </location>
</feature>
<evidence type="ECO:0000256" key="1">
    <source>
        <dbReference type="SAM" id="SignalP"/>
    </source>
</evidence>
<evidence type="ECO:0000313" key="2">
    <source>
        <dbReference type="EMBL" id="KAL0918934.1"/>
    </source>
</evidence>
<keyword evidence="3" id="KW-1185">Reference proteome</keyword>
<evidence type="ECO:0008006" key="4">
    <source>
        <dbReference type="Google" id="ProtNLM"/>
    </source>
</evidence>
<proteinExistence type="predicted"/>
<accession>A0ABD0V146</accession>
<keyword evidence="1" id="KW-0732">Signal</keyword>
<gene>
    <name evidence="2" type="ORF">M5K25_010983</name>
</gene>
<comment type="caution">
    <text evidence="2">The sequence shown here is derived from an EMBL/GenBank/DDBJ whole genome shotgun (WGS) entry which is preliminary data.</text>
</comment>
<dbReference type="EMBL" id="JANQDX010000009">
    <property type="protein sequence ID" value="KAL0918934.1"/>
    <property type="molecule type" value="Genomic_DNA"/>
</dbReference>
<organism evidence="2 3">
    <name type="scientific">Dendrobium thyrsiflorum</name>
    <name type="common">Pinecone-like raceme dendrobium</name>
    <name type="synonym">Orchid</name>
    <dbReference type="NCBI Taxonomy" id="117978"/>
    <lineage>
        <taxon>Eukaryota</taxon>
        <taxon>Viridiplantae</taxon>
        <taxon>Streptophyta</taxon>
        <taxon>Embryophyta</taxon>
        <taxon>Tracheophyta</taxon>
        <taxon>Spermatophyta</taxon>
        <taxon>Magnoliopsida</taxon>
        <taxon>Liliopsida</taxon>
        <taxon>Asparagales</taxon>
        <taxon>Orchidaceae</taxon>
        <taxon>Epidendroideae</taxon>
        <taxon>Malaxideae</taxon>
        <taxon>Dendrobiinae</taxon>
        <taxon>Dendrobium</taxon>
    </lineage>
</organism>
<dbReference type="Proteomes" id="UP001552299">
    <property type="component" value="Unassembled WGS sequence"/>
</dbReference>
<protein>
    <recommendedName>
        <fullName evidence="4">Secreted protein</fullName>
    </recommendedName>
</protein>
<dbReference type="AlphaFoldDB" id="A0ABD0V146"/>
<sequence>MNGSLSPSLSLPLYLLFLYTLLAACVSECFWKKECYINLSFCMSRNEAIWNVSYEYWKVFGFIFVGKLHYLSHEFLRCGKLYEKSCGYRVICIRCFNLVRRMLDFLPSFISLFRSGQTDIRFFLTLYSLFQSGQCQTGFQRHQTFPPADLSVSAGGEELVQELGQVLVQVELPPLLPLPLPALDEASAVEDVEGIVGEECRTVGWRG</sequence>
<evidence type="ECO:0000313" key="3">
    <source>
        <dbReference type="Proteomes" id="UP001552299"/>
    </source>
</evidence>